<keyword evidence="1" id="KW-0472">Membrane</keyword>
<protein>
    <submittedName>
        <fullName evidence="2">Uncharacterized protein</fullName>
    </submittedName>
</protein>
<dbReference type="AlphaFoldDB" id="A0A0L8HKB8"/>
<proteinExistence type="predicted"/>
<keyword evidence="1" id="KW-0812">Transmembrane</keyword>
<evidence type="ECO:0000256" key="1">
    <source>
        <dbReference type="SAM" id="Phobius"/>
    </source>
</evidence>
<reference evidence="2" key="1">
    <citation type="submission" date="2015-07" db="EMBL/GenBank/DDBJ databases">
        <title>MeaNS - Measles Nucleotide Surveillance Program.</title>
        <authorList>
            <person name="Tran T."/>
            <person name="Druce J."/>
        </authorList>
    </citation>
    <scope>NUCLEOTIDE SEQUENCE</scope>
    <source>
        <strain evidence="2">UCB-OBI-ISO-001</strain>
        <tissue evidence="2">Gonad</tissue>
    </source>
</reference>
<organism evidence="2">
    <name type="scientific">Octopus bimaculoides</name>
    <name type="common">California two-spotted octopus</name>
    <dbReference type="NCBI Taxonomy" id="37653"/>
    <lineage>
        <taxon>Eukaryota</taxon>
        <taxon>Metazoa</taxon>
        <taxon>Spiralia</taxon>
        <taxon>Lophotrochozoa</taxon>
        <taxon>Mollusca</taxon>
        <taxon>Cephalopoda</taxon>
        <taxon>Coleoidea</taxon>
        <taxon>Octopodiformes</taxon>
        <taxon>Octopoda</taxon>
        <taxon>Incirrata</taxon>
        <taxon>Octopodidae</taxon>
        <taxon>Octopus</taxon>
    </lineage>
</organism>
<keyword evidence="1" id="KW-1133">Transmembrane helix</keyword>
<name>A0A0L8HKB8_OCTBM</name>
<sequence>METCIMSTKVLRTSLLSLQTKGFRHKLNPIKYSFTLQFSKNYIASKTHRSNYKFLLFLRFILFLLSFYHGPFQFHF</sequence>
<accession>A0A0L8HKB8</accession>
<evidence type="ECO:0000313" key="2">
    <source>
        <dbReference type="EMBL" id="KOF89594.1"/>
    </source>
</evidence>
<feature type="transmembrane region" description="Helical" evidence="1">
    <location>
        <begin position="54"/>
        <end position="72"/>
    </location>
</feature>
<gene>
    <name evidence="2" type="ORF">OCBIM_22012808mg</name>
</gene>
<dbReference type="EMBL" id="KQ417942">
    <property type="protein sequence ID" value="KOF89594.1"/>
    <property type="molecule type" value="Genomic_DNA"/>
</dbReference>